<name>A0AA35W9T4_GEOBA</name>
<proteinExistence type="predicted"/>
<dbReference type="Proteomes" id="UP001174909">
    <property type="component" value="Unassembled WGS sequence"/>
</dbReference>
<sequence>MHYAQHTTLYTYTHRCIIILVNNKCSRHWTMRCSCGNPSPLKCTRMHVSYYLSCCTNPLTMYQSQYTAYSNSVYTYRPCIHAQESHNTVS</sequence>
<reference evidence="1" key="1">
    <citation type="submission" date="2023-03" db="EMBL/GenBank/DDBJ databases">
        <authorList>
            <person name="Steffen K."/>
            <person name="Cardenas P."/>
        </authorList>
    </citation>
    <scope>NUCLEOTIDE SEQUENCE</scope>
</reference>
<accession>A0AA35W9T4</accession>
<gene>
    <name evidence="1" type="ORF">GBAR_LOCUS8115</name>
</gene>
<evidence type="ECO:0000313" key="2">
    <source>
        <dbReference type="Proteomes" id="UP001174909"/>
    </source>
</evidence>
<protein>
    <submittedName>
        <fullName evidence="1">Uncharacterized protein</fullName>
    </submittedName>
</protein>
<dbReference type="EMBL" id="CASHTH010001208">
    <property type="protein sequence ID" value="CAI8012669.1"/>
    <property type="molecule type" value="Genomic_DNA"/>
</dbReference>
<organism evidence="1 2">
    <name type="scientific">Geodia barretti</name>
    <name type="common">Barrett's horny sponge</name>
    <dbReference type="NCBI Taxonomy" id="519541"/>
    <lineage>
        <taxon>Eukaryota</taxon>
        <taxon>Metazoa</taxon>
        <taxon>Porifera</taxon>
        <taxon>Demospongiae</taxon>
        <taxon>Heteroscleromorpha</taxon>
        <taxon>Tetractinellida</taxon>
        <taxon>Astrophorina</taxon>
        <taxon>Geodiidae</taxon>
        <taxon>Geodia</taxon>
    </lineage>
</organism>
<keyword evidence="2" id="KW-1185">Reference proteome</keyword>
<comment type="caution">
    <text evidence="1">The sequence shown here is derived from an EMBL/GenBank/DDBJ whole genome shotgun (WGS) entry which is preliminary data.</text>
</comment>
<evidence type="ECO:0000313" key="1">
    <source>
        <dbReference type="EMBL" id="CAI8012669.1"/>
    </source>
</evidence>
<dbReference type="AlphaFoldDB" id="A0AA35W9T4"/>